<dbReference type="EMBL" id="PP934186">
    <property type="protein sequence ID" value="XDG30847.1"/>
    <property type="molecule type" value="Genomic_DNA"/>
</dbReference>
<sequence>MKAKLELKMKIKQHARQVDDIKMREKSFYNAQKLWQKGTLIKHDRVLHKKLFNRVEDARNIWWKSIDKKLELEQDIKVLEQKVIDDLMKEMM</sequence>
<proteinExistence type="predicted"/>
<organism evidence="1">
    <name type="scientific">Vibrio phage P018-4</name>
    <dbReference type="NCBI Taxonomy" id="3229728"/>
    <lineage>
        <taxon>Viruses</taxon>
        <taxon>Duplodnaviria</taxon>
        <taxon>Heunggongvirae</taxon>
        <taxon>Uroviricota</taxon>
        <taxon>Caudoviricetes</taxon>
    </lineage>
</organism>
<accession>A0AB39AJC3</accession>
<evidence type="ECO:0000313" key="1">
    <source>
        <dbReference type="EMBL" id="XDG30847.1"/>
    </source>
</evidence>
<reference evidence="1" key="1">
    <citation type="submission" date="2024-06" db="EMBL/GenBank/DDBJ databases">
        <authorList>
            <person name="Yang R."/>
        </authorList>
    </citation>
    <scope>NUCLEOTIDE SEQUENCE</scope>
</reference>
<name>A0AB39AJC3_9CAUD</name>
<protein>
    <submittedName>
        <fullName evidence="1">Uncharacterized protein</fullName>
    </submittedName>
</protein>